<dbReference type="RefSeq" id="WP_139261262.1">
    <property type="nucleotide sequence ID" value="NZ_FRBD01000001.1"/>
</dbReference>
<organism evidence="2 3">
    <name type="scientific">Xylanibacter ruminicola</name>
    <name type="common">Prevotella ruminicola</name>
    <dbReference type="NCBI Taxonomy" id="839"/>
    <lineage>
        <taxon>Bacteria</taxon>
        <taxon>Pseudomonadati</taxon>
        <taxon>Bacteroidota</taxon>
        <taxon>Bacteroidia</taxon>
        <taxon>Bacteroidales</taxon>
        <taxon>Prevotellaceae</taxon>
        <taxon>Xylanibacter</taxon>
    </lineage>
</organism>
<proteinExistence type="predicted"/>
<feature type="chain" id="PRO_5013382501" description="LPP20 lipoprotein" evidence="1">
    <location>
        <begin position="20"/>
        <end position="617"/>
    </location>
</feature>
<dbReference type="Proteomes" id="UP000184130">
    <property type="component" value="Unassembled WGS sequence"/>
</dbReference>
<evidence type="ECO:0000313" key="3">
    <source>
        <dbReference type="Proteomes" id="UP000184130"/>
    </source>
</evidence>
<dbReference type="Gene3D" id="3.10.28.20">
    <property type="entry name" value="Acetamidase/Formamidase-like domains"/>
    <property type="match status" value="1"/>
</dbReference>
<feature type="signal peptide" evidence="1">
    <location>
        <begin position="1"/>
        <end position="19"/>
    </location>
</feature>
<accession>A0A1M6RCA0</accession>
<protein>
    <recommendedName>
        <fullName evidence="4">LPP20 lipoprotein</fullName>
    </recommendedName>
</protein>
<evidence type="ECO:0000256" key="1">
    <source>
        <dbReference type="SAM" id="SignalP"/>
    </source>
</evidence>
<keyword evidence="1" id="KW-0732">Signal</keyword>
<dbReference type="AlphaFoldDB" id="A0A1M6RCA0"/>
<name>A0A1M6RCA0_XYLRU</name>
<dbReference type="OrthoDB" id="1030920at2"/>
<evidence type="ECO:0008006" key="4">
    <source>
        <dbReference type="Google" id="ProtNLM"/>
    </source>
</evidence>
<reference evidence="2 3" key="1">
    <citation type="submission" date="2016-11" db="EMBL/GenBank/DDBJ databases">
        <authorList>
            <person name="Jaros S."/>
            <person name="Januszkiewicz K."/>
            <person name="Wedrychowicz H."/>
        </authorList>
    </citation>
    <scope>NUCLEOTIDE SEQUENCE [LARGE SCALE GENOMIC DNA]</scope>
    <source>
        <strain evidence="2 3">KHT3</strain>
    </source>
</reference>
<sequence length="617" mass="70155">MKKLLTFICMVLLPGWAMAQTPLEQLAKIQADENYIWGEGRNTTDSKANQGALNDLISKISVTVQSETNLDMQQIADGDKVDSKTAMEAVVRTYSAGSLNNTKSLWISHEPEAYVIRYIHKNELEKVFQEREDRILSYVYTAQNAERELRIDDALRNYYWALCLLKSLQHPNAVKIDQDGIKQTLTVWIPEQINSILVGIKTEIAKVEENVVDLLITYKGKPVTSLDFRFMDGMNYSFVNSAKDGLSQIDLHPGTPTDKLQLKYEYEFAGQMRQDRELEMVAEVFNPTPFPKATVVVNGPKKKEMKATQAKFEETVQAMSVAGHATAVQESASADLAQVVGNIITAIKGKKFDSVRDYFTEGGFDMFTRLINYGTATILGNPNLNFYQLGDRIICRSVPMKFAFKNNNRSFVEDVTFTFDANKKIESIAFGLDKAARDDIFNREAAGWTDSIRMVIATFLENYKTAFALKRADYIKSIFDDDAIIIVGHVIKKAQKTAENEKYLDNEVVKHTRLSKQEYIKNVERSFKSNQFINIRFTDNDVKKMGVGADTYGIQIHQDYYSSSYSDTGYLFLMVDLNDIDQPCIKVRTWQPKRDPNINGTFDKSDRYYGLIYGGNF</sequence>
<gene>
    <name evidence="2" type="ORF">SAMN05216463_101193</name>
</gene>
<evidence type="ECO:0000313" key="2">
    <source>
        <dbReference type="EMBL" id="SHK30094.1"/>
    </source>
</evidence>
<dbReference type="EMBL" id="FRBD01000001">
    <property type="protein sequence ID" value="SHK30094.1"/>
    <property type="molecule type" value="Genomic_DNA"/>
</dbReference>